<feature type="transmembrane region" description="Helical" evidence="1">
    <location>
        <begin position="375"/>
        <end position="400"/>
    </location>
</feature>
<accession>A0A6J5ZB53</accession>
<feature type="transmembrane region" description="Helical" evidence="1">
    <location>
        <begin position="157"/>
        <end position="175"/>
    </location>
</feature>
<feature type="transmembrane region" description="Helical" evidence="1">
    <location>
        <begin position="133"/>
        <end position="150"/>
    </location>
</feature>
<feature type="transmembrane region" description="Helical" evidence="1">
    <location>
        <begin position="301"/>
        <end position="321"/>
    </location>
</feature>
<reference evidence="2" key="1">
    <citation type="submission" date="2020-05" db="EMBL/GenBank/DDBJ databases">
        <authorList>
            <person name="Chiriac C."/>
            <person name="Salcher M."/>
            <person name="Ghai R."/>
            <person name="Kavagutti S V."/>
        </authorList>
    </citation>
    <scope>NUCLEOTIDE SEQUENCE</scope>
</reference>
<feature type="transmembrane region" description="Helical" evidence="1">
    <location>
        <begin position="214"/>
        <end position="234"/>
    </location>
</feature>
<feature type="transmembrane region" description="Helical" evidence="1">
    <location>
        <begin position="412"/>
        <end position="432"/>
    </location>
</feature>
<dbReference type="AlphaFoldDB" id="A0A6J5ZB53"/>
<feature type="transmembrane region" description="Helical" evidence="1">
    <location>
        <begin position="467"/>
        <end position="485"/>
    </location>
</feature>
<keyword evidence="1" id="KW-0472">Membrane</keyword>
<organism evidence="2">
    <name type="scientific">freshwater metagenome</name>
    <dbReference type="NCBI Taxonomy" id="449393"/>
    <lineage>
        <taxon>unclassified sequences</taxon>
        <taxon>metagenomes</taxon>
        <taxon>ecological metagenomes</taxon>
    </lineage>
</organism>
<sequence>MIKFRLRILAAATVSARLLAVGAAAFFLIAVPASALADAPVPLTSDRAEAIADKTPVFIEQRRAHRPTSISAIRKAGGSWEISLFSKGKDPKQVALAKVAADGKVTEVWGGFQVAWSMARGYPGAFGRSVNSPWIWIPLCIAFLLPFFDWRNPFRWLHFDLLALLGFSVSLAFFNDANLGISVPISSALLAWLVIRLLLIGLRPDARPPPLRLLIPWHWLAVIGLFLIGFRIGLNVVDGNVIDVGYAGVIGADKFSHGREIYGSFPFDNGSGDTYGPLLYLLYVPFEWIWPWQGTWDDLPSAHAVAGFVDVACTALLFLIGRRLRDNALGVVLAYAWLAFPFTVYVTNSGSNDAIPAALILATIWLHRQPVARGALSVAAGLTKFAPLALLPLFAGDGLWDSSRPRSARLKGLAAYCLGAVLVVGITAAIFAPTTDLKSFWDHTLGYQFGRDAPFSVWGFYGGGWRTAQKVVQAATILLALAAFFIPRRRNIITLAAMAGAIMAAVQLSATYWFYLYLAWVIPFALIAFLGRPALTGLREGWPERPVGVARSTPPAAGPGSG</sequence>
<gene>
    <name evidence="2" type="ORF">UFOPK3522_00314</name>
</gene>
<feature type="transmembrane region" description="Helical" evidence="1">
    <location>
        <begin position="181"/>
        <end position="202"/>
    </location>
</feature>
<proteinExistence type="predicted"/>
<keyword evidence="1" id="KW-1133">Transmembrane helix</keyword>
<dbReference type="EMBL" id="CAESAO010000014">
    <property type="protein sequence ID" value="CAB4337670.1"/>
    <property type="molecule type" value="Genomic_DNA"/>
</dbReference>
<evidence type="ECO:0000256" key="1">
    <source>
        <dbReference type="SAM" id="Phobius"/>
    </source>
</evidence>
<feature type="transmembrane region" description="Helical" evidence="1">
    <location>
        <begin position="514"/>
        <end position="535"/>
    </location>
</feature>
<keyword evidence="1" id="KW-0812">Transmembrane</keyword>
<protein>
    <submittedName>
        <fullName evidence="2">Unannotated protein</fullName>
    </submittedName>
</protein>
<name>A0A6J5ZB53_9ZZZZ</name>
<evidence type="ECO:0000313" key="2">
    <source>
        <dbReference type="EMBL" id="CAB4337670.1"/>
    </source>
</evidence>
<feature type="transmembrane region" description="Helical" evidence="1">
    <location>
        <begin position="328"/>
        <end position="346"/>
    </location>
</feature>